<dbReference type="RefSeq" id="WP_078197212.1">
    <property type="nucleotide sequence ID" value="NZ_CP017757.2"/>
</dbReference>
<protein>
    <submittedName>
        <fullName evidence="1">Uncharacterized protein</fullName>
    </submittedName>
</protein>
<reference evidence="2" key="1">
    <citation type="submission" date="2017-02" db="EMBL/GenBank/DDBJ databases">
        <title>Complete genome sequence of Cupriavidus necator strain NH9, a 3-chlorobenzoate degrader.</title>
        <authorList>
            <person name="Moriuchi R."/>
            <person name="Dohra H."/>
            <person name="Ogawa N."/>
        </authorList>
    </citation>
    <scope>NUCLEOTIDE SEQUENCE [LARGE SCALE GENOMIC DNA]</scope>
    <source>
        <strain evidence="2">NH9</strain>
    </source>
</reference>
<dbReference type="KEGG" id="cuh:BJN34_14365"/>
<organism evidence="1 2">
    <name type="scientific">Cupriavidus necator</name>
    <name type="common">Alcaligenes eutrophus</name>
    <name type="synonym">Ralstonia eutropha</name>
    <dbReference type="NCBI Taxonomy" id="106590"/>
    <lineage>
        <taxon>Bacteria</taxon>
        <taxon>Pseudomonadati</taxon>
        <taxon>Pseudomonadota</taxon>
        <taxon>Betaproteobacteria</taxon>
        <taxon>Burkholderiales</taxon>
        <taxon>Burkholderiaceae</taxon>
        <taxon>Cupriavidus</taxon>
    </lineage>
</organism>
<sequence>MFIADFHVSGWKPQIDNTRWTVSKVTHHLTERGYTSTLELEIRPADLEEEAASDASLRP</sequence>
<evidence type="ECO:0000313" key="1">
    <source>
        <dbReference type="EMBL" id="AQV95062.1"/>
    </source>
</evidence>
<dbReference type="Proteomes" id="UP000189627">
    <property type="component" value="Chromosome 1"/>
</dbReference>
<proteinExistence type="predicted"/>
<evidence type="ECO:0000313" key="2">
    <source>
        <dbReference type="Proteomes" id="UP000189627"/>
    </source>
</evidence>
<accession>A0A1U9UQU8</accession>
<name>A0A1U9UQU8_CUPNE</name>
<gene>
    <name evidence="1" type="ORF">BJN34_14365</name>
</gene>
<dbReference type="EMBL" id="CP017757">
    <property type="protein sequence ID" value="AQV95062.1"/>
    <property type="molecule type" value="Genomic_DNA"/>
</dbReference>
<dbReference type="AlphaFoldDB" id="A0A1U9UQU8"/>